<sequence>VRQLYDWVLHWAETPYGAPALFVLALAESSFFPIPPDPLLIALCLGAASRSLRFALIATSASVLGGMIGYGIGAGAWDLAEPWFYQYVPGVSPEAFEQVQVQYDRWDFWAIFFAGLTPIPYKVFTLSAGVFSINFGIFVIASVLSRSIRFFVLAGLIFKFGKPIASFIDRYFNLLAWIFGILLLGGFLVVELLL</sequence>
<evidence type="ECO:0000256" key="1">
    <source>
        <dbReference type="SAM" id="Phobius"/>
    </source>
</evidence>
<dbReference type="InterPro" id="IPR032816">
    <property type="entry name" value="VTT_dom"/>
</dbReference>
<accession>A0A381U3U2</accession>
<feature type="transmembrane region" description="Helical" evidence="1">
    <location>
        <begin position="54"/>
        <end position="77"/>
    </location>
</feature>
<dbReference type="GO" id="GO:0005886">
    <property type="term" value="C:plasma membrane"/>
    <property type="evidence" value="ECO:0007669"/>
    <property type="project" value="TreeGrafter"/>
</dbReference>
<gene>
    <name evidence="3" type="ORF">METZ01_LOCUS73987</name>
</gene>
<name>A0A381U3U2_9ZZZZ</name>
<dbReference type="InterPro" id="IPR051311">
    <property type="entry name" value="DedA_domain"/>
</dbReference>
<dbReference type="Pfam" id="PF09335">
    <property type="entry name" value="VTT_dom"/>
    <property type="match status" value="1"/>
</dbReference>
<evidence type="ECO:0000313" key="3">
    <source>
        <dbReference type="EMBL" id="SVA21133.1"/>
    </source>
</evidence>
<protein>
    <recommendedName>
        <fullName evidence="2">VTT domain-containing protein</fullName>
    </recommendedName>
</protein>
<feature type="non-terminal residue" evidence="3">
    <location>
        <position position="1"/>
    </location>
</feature>
<reference evidence="3" key="1">
    <citation type="submission" date="2018-05" db="EMBL/GenBank/DDBJ databases">
        <authorList>
            <person name="Lanie J.A."/>
            <person name="Ng W.-L."/>
            <person name="Kazmierczak K.M."/>
            <person name="Andrzejewski T.M."/>
            <person name="Davidsen T.M."/>
            <person name="Wayne K.J."/>
            <person name="Tettelin H."/>
            <person name="Glass J.I."/>
            <person name="Rusch D."/>
            <person name="Podicherti R."/>
            <person name="Tsui H.-C.T."/>
            <person name="Winkler M.E."/>
        </authorList>
    </citation>
    <scope>NUCLEOTIDE SEQUENCE</scope>
</reference>
<feature type="transmembrane region" description="Helical" evidence="1">
    <location>
        <begin position="16"/>
        <end position="34"/>
    </location>
</feature>
<keyword evidence="1" id="KW-1133">Transmembrane helix</keyword>
<keyword evidence="1" id="KW-0472">Membrane</keyword>
<dbReference type="PANTHER" id="PTHR42709:SF11">
    <property type="entry name" value="DEDA FAMILY PROTEIN"/>
    <property type="match status" value="1"/>
</dbReference>
<dbReference type="PANTHER" id="PTHR42709">
    <property type="entry name" value="ALKALINE PHOSPHATASE LIKE PROTEIN"/>
    <property type="match status" value="1"/>
</dbReference>
<dbReference type="EMBL" id="UINC01005408">
    <property type="protein sequence ID" value="SVA21133.1"/>
    <property type="molecule type" value="Genomic_DNA"/>
</dbReference>
<evidence type="ECO:0000259" key="2">
    <source>
        <dbReference type="Pfam" id="PF09335"/>
    </source>
</evidence>
<organism evidence="3">
    <name type="scientific">marine metagenome</name>
    <dbReference type="NCBI Taxonomy" id="408172"/>
    <lineage>
        <taxon>unclassified sequences</taxon>
        <taxon>metagenomes</taxon>
        <taxon>ecological metagenomes</taxon>
    </lineage>
</organism>
<feature type="transmembrane region" description="Helical" evidence="1">
    <location>
        <begin position="174"/>
        <end position="193"/>
    </location>
</feature>
<keyword evidence="1" id="KW-0812">Transmembrane</keyword>
<feature type="domain" description="VTT" evidence="2">
    <location>
        <begin position="36"/>
        <end position="156"/>
    </location>
</feature>
<dbReference type="AlphaFoldDB" id="A0A381U3U2"/>
<proteinExistence type="predicted"/>